<reference evidence="2 3" key="1">
    <citation type="journal article" date="2017" name="Curr. Biol.">
        <title>Genome architecture and evolution of a unichromosomal asexual nematode.</title>
        <authorList>
            <person name="Fradin H."/>
            <person name="Zegar C."/>
            <person name="Gutwein M."/>
            <person name="Lucas J."/>
            <person name="Kovtun M."/>
            <person name="Corcoran D."/>
            <person name="Baugh L.R."/>
            <person name="Kiontke K."/>
            <person name="Gunsalus K."/>
            <person name="Fitch D.H."/>
            <person name="Piano F."/>
        </authorList>
    </citation>
    <scope>NUCLEOTIDE SEQUENCE [LARGE SCALE GENOMIC DNA]</scope>
    <source>
        <strain evidence="2">PF1309</strain>
    </source>
</reference>
<feature type="transmembrane region" description="Helical" evidence="1">
    <location>
        <begin position="1107"/>
        <end position="1124"/>
    </location>
</feature>
<sequence>MGVDRRDGGHGETKNTVIILNRIEHRLVVLVHDGHEDLEKGVVIALHLREPLAFILREALIGLIIFDLALTDLIDIHQAHVVAQCWCLDADSAAPLHNVNVESGFRLHNGAGDFDRDRSSDLLVHANRLVDRQHEAVECKLRGIGKNDLEAGLCRTITRSLKRNLTGIIRDIVERDLDLAFVGETNELFLTGARKVRNIDHGGSAAAKAGEISEALHTFAKMRKVIMVRNSATSVVSSMVCVAPVHATDCTSSETHSTRSSRMAFASVEALRLGDGGNDLVLAALKSTQHERVRLIVDRAKLHHARVVTLRDMDQVFDAPPGCLRFLDLHVILDLVVCFLAGLAALGVAGDLGPFGDVGDRSFLLHRLLQDGGTGTALLKLREPGSAEVEVHHTPATVITREARRSGSSIALPIELAAFNHGGSPHDPLEALAQAIDRLGGLVGDFLAAIVARAHHHRDGMGERLRDAHVAVVARHQRDDWHPCRIAGEVKVAAGEVPAIDLTEHAVAVAIFDLGDGLHRGERQAIALIDPVQLDTVGGEAKAQAGHALHVFGGGAHQHRHSIFVLSRIDAEPRLKLIFGLGVGDDATDASTALVCNIRSVRVGVVEHRHANAVGDQVGLVEVTESNRQRVRSDLRHVLHLDHFVAKQHVGHTRLKRGLEQILAGGVLERTDRGLGRLGHQPLRASAVSSLEFADDLDQVVCVQATRDARNDVLHGAEGAGLGAIAGDERFAFRAGKLGCDLASDEASDIELRVLKQRRGDERRGIKLTKLRGDLGDGRRVRLRARVLLTNPRRLRAIRRNREVEIRGRNAHDTSDRTHRRNVGDERTNLRVDHLGNGVAAFGRDARRHGLQFRGDDAVAQFTDKVVHGLDCRLHIFSFALIGGVGGFCGLFVLTILILFFLISGSFVALFFLIGRRIVRLLVGLFDLVVRLEALGGERLGVFLIHAKLRELRHEIFFGDVAFGFGIGLHVRDTGLLVARKGDDADLHELGFGDRANTAFHGELDHPKADRETRHGTSLHGGVGVAPCCRVEKHAVGLQAVVVFLKLRPNADRHGPRIVVEEHGRDGPVGLVVRQRLGESAGGNDIARVVLIAEHCAIAGESLLRSYGLIAFVCVGLILRLVAVEVRSGAKLISGRIGRAVKALKLTHLVGCEDAVQQTKLVVFHPLFGGAAQRRAIVDHDAVALLALGRRQQRLVRRLNEALVPMGVGVLIVRDMRLLNAGVGLRSHGVEHLGRRHAEVTADFLDLETASFDPLTVARVVRHRGERDRGVHRHRLVGVRSATARVPSRLDLGKLRFGPLRFAHRGDQTTGFRAILEGSGSEGLRALRQADGATCSREGGHALPRAHGRSLEVPHLIGRNLHAIDAVGDRTTKAAFVRLHGGLSGIAGQKFADRTNTGRATIDEHEGFRIEREVPAKLLAKLIGGLALVGRLGEKRVEGVVCCPHHARAGVAMQEARRLRETFGDNAGARMDGAHAIREETFVAKIGTERGFHRIRGVNRHRCATLRFGKGTKDEAIERRPETHVDI</sequence>
<keyword evidence="3" id="KW-1185">Reference proteome</keyword>
<keyword evidence="1" id="KW-0812">Transmembrane</keyword>
<keyword evidence="1" id="KW-1133">Transmembrane helix</keyword>
<evidence type="ECO:0000313" key="3">
    <source>
        <dbReference type="Proteomes" id="UP000218231"/>
    </source>
</evidence>
<gene>
    <name evidence="2" type="ORF">WR25_20155</name>
</gene>
<accession>A0A2A2KLU7</accession>
<comment type="caution">
    <text evidence="2">The sequence shown here is derived from an EMBL/GenBank/DDBJ whole genome shotgun (WGS) entry which is preliminary data.</text>
</comment>
<protein>
    <submittedName>
        <fullName evidence="2">Uncharacterized protein</fullName>
    </submittedName>
</protein>
<name>A0A2A2KLU7_9BILA</name>
<organism evidence="2 3">
    <name type="scientific">Diploscapter pachys</name>
    <dbReference type="NCBI Taxonomy" id="2018661"/>
    <lineage>
        <taxon>Eukaryota</taxon>
        <taxon>Metazoa</taxon>
        <taxon>Ecdysozoa</taxon>
        <taxon>Nematoda</taxon>
        <taxon>Chromadorea</taxon>
        <taxon>Rhabditida</taxon>
        <taxon>Rhabditina</taxon>
        <taxon>Rhabditomorpha</taxon>
        <taxon>Rhabditoidea</taxon>
        <taxon>Rhabditidae</taxon>
        <taxon>Diploscapter</taxon>
    </lineage>
</organism>
<keyword evidence="1" id="KW-0472">Membrane</keyword>
<evidence type="ECO:0000313" key="2">
    <source>
        <dbReference type="EMBL" id="PAV74852.1"/>
    </source>
</evidence>
<feature type="transmembrane region" description="Helical" evidence="1">
    <location>
        <begin position="881"/>
        <end position="914"/>
    </location>
</feature>
<proteinExistence type="predicted"/>
<evidence type="ECO:0000256" key="1">
    <source>
        <dbReference type="SAM" id="Phobius"/>
    </source>
</evidence>
<dbReference type="EMBL" id="LIAE01008269">
    <property type="protein sequence ID" value="PAV74852.1"/>
    <property type="molecule type" value="Genomic_DNA"/>
</dbReference>
<dbReference type="Proteomes" id="UP000218231">
    <property type="component" value="Unassembled WGS sequence"/>
</dbReference>